<dbReference type="EMBL" id="CAAALY010044147">
    <property type="protein sequence ID" value="VEL19976.1"/>
    <property type="molecule type" value="Genomic_DNA"/>
</dbReference>
<feature type="region of interest" description="Disordered" evidence="1">
    <location>
        <begin position="1"/>
        <end position="58"/>
    </location>
</feature>
<comment type="caution">
    <text evidence="2">The sequence shown here is derived from an EMBL/GenBank/DDBJ whole genome shotgun (WGS) entry which is preliminary data.</text>
</comment>
<evidence type="ECO:0000313" key="3">
    <source>
        <dbReference type="Proteomes" id="UP000784294"/>
    </source>
</evidence>
<dbReference type="Proteomes" id="UP000784294">
    <property type="component" value="Unassembled WGS sequence"/>
</dbReference>
<accession>A0A448WTM3</accession>
<dbReference type="AlphaFoldDB" id="A0A448WTM3"/>
<feature type="region of interest" description="Disordered" evidence="1">
    <location>
        <begin position="213"/>
        <end position="234"/>
    </location>
</feature>
<proteinExistence type="predicted"/>
<sequence>MRQSEETSKPSAKKPSAGPLVCGSKSIAGPKQQIPHSESSSESDSDSDSDSKDAMPVKRIQAALKSLIEPYPHANGTKLIHAKSLAPVPSLDSSDSDSDLQEASRPDTKRSLSTGSAVCSKDGVFSSKSDSRVALPVEKLKAASALVTHSSSHASTMESMDSKKLDTVTRPLSSHADSVSIATSRLSGKQLTKSSDKVVCSSRNDVFSKLRDTLETDSDSDSSATKPVEKVKATSKQLRINSHANRMIIRHQDLQRRCEPFLPVTGDVGPKQAILQRENSPDVDSNFQKAVLV</sequence>
<evidence type="ECO:0000313" key="2">
    <source>
        <dbReference type="EMBL" id="VEL19976.1"/>
    </source>
</evidence>
<gene>
    <name evidence="2" type="ORF">PXEA_LOCUS13416</name>
</gene>
<evidence type="ECO:0000256" key="1">
    <source>
        <dbReference type="SAM" id="MobiDB-lite"/>
    </source>
</evidence>
<reference evidence="2" key="1">
    <citation type="submission" date="2018-11" db="EMBL/GenBank/DDBJ databases">
        <authorList>
            <consortium name="Pathogen Informatics"/>
        </authorList>
    </citation>
    <scope>NUCLEOTIDE SEQUENCE</scope>
</reference>
<keyword evidence="3" id="KW-1185">Reference proteome</keyword>
<organism evidence="2 3">
    <name type="scientific">Protopolystoma xenopodis</name>
    <dbReference type="NCBI Taxonomy" id="117903"/>
    <lineage>
        <taxon>Eukaryota</taxon>
        <taxon>Metazoa</taxon>
        <taxon>Spiralia</taxon>
        <taxon>Lophotrochozoa</taxon>
        <taxon>Platyhelminthes</taxon>
        <taxon>Monogenea</taxon>
        <taxon>Polyopisthocotylea</taxon>
        <taxon>Polystomatidea</taxon>
        <taxon>Polystomatidae</taxon>
        <taxon>Protopolystoma</taxon>
    </lineage>
</organism>
<protein>
    <submittedName>
        <fullName evidence="2">Uncharacterized protein</fullName>
    </submittedName>
</protein>
<feature type="region of interest" description="Disordered" evidence="1">
    <location>
        <begin position="87"/>
        <end position="131"/>
    </location>
</feature>
<name>A0A448WTM3_9PLAT</name>